<evidence type="ECO:0000313" key="2">
    <source>
        <dbReference type="Proteomes" id="UP000509684"/>
    </source>
</evidence>
<dbReference type="EMBL" id="CP058708">
    <property type="protein sequence ID" value="QLH49735.1"/>
    <property type="molecule type" value="Genomic_DNA"/>
</dbReference>
<evidence type="ECO:0000313" key="1">
    <source>
        <dbReference type="EMBL" id="QLH49735.1"/>
    </source>
</evidence>
<accession>A0A7D5N9B3</accession>
<organism evidence="1 2">
    <name type="scientific">Candidatus Accumulibacter cognatus</name>
    <dbReference type="NCBI Taxonomy" id="2954383"/>
    <lineage>
        <taxon>Bacteria</taxon>
        <taxon>Pseudomonadati</taxon>
        <taxon>Pseudomonadota</taxon>
        <taxon>Betaproteobacteria</taxon>
        <taxon>Candidatus Accumulibacter</taxon>
    </lineage>
</organism>
<sequence length="219" mass="23697">MKFILSVIGAAAIAAALTYFSLNSRDARHLQEAQALRAALETKQSELLGYTKYTTFITAGKQALAGQMSLLAAKVTREEGVTQVVERNLLPGLTSTGTVAIWYSAEYSFGFDLTPDQYDVRPVPGGIEVAVKRPRLVATPAVANLRHKILTGGVLTDEKAAALKLQQEAAANVLKQGQAMATEPAIMALCEKKLVEFLRTFLQKQPGVTTVPFITVVYR</sequence>
<evidence type="ECO:0008006" key="3">
    <source>
        <dbReference type="Google" id="ProtNLM"/>
    </source>
</evidence>
<protein>
    <recommendedName>
        <fullName evidence="3">DUF4230 domain-containing protein</fullName>
    </recommendedName>
</protein>
<dbReference type="AlphaFoldDB" id="A0A7D5N9B3"/>
<reference evidence="1 2" key="1">
    <citation type="journal article" date="2019" name="Microbiome">
        <title>Annotated bacterial chromosomes from frame-shift-corrected long-read metagenomic data.</title>
        <authorList>
            <person name="Arumugam K."/>
            <person name="Bagci C."/>
            <person name="Bessarab I."/>
            <person name="Beier S."/>
            <person name="Buchfink B."/>
            <person name="Gorska A."/>
            <person name="Qiu G."/>
            <person name="Huson D.H."/>
            <person name="Williams R.B.H."/>
        </authorList>
    </citation>
    <scope>NUCLEOTIDE SEQUENCE [LARGE SCALE GENOMIC DNA]</scope>
    <source>
        <strain evidence="1">SSA1</strain>
    </source>
</reference>
<proteinExistence type="predicted"/>
<gene>
    <name evidence="1" type="ORF">HWD57_08030</name>
</gene>
<name>A0A7D5N9B3_9PROT</name>
<dbReference type="KEGG" id="acog:HWD57_08030"/>
<dbReference type="Proteomes" id="UP000509684">
    <property type="component" value="Chromosome"/>
</dbReference>